<evidence type="ECO:0000256" key="1">
    <source>
        <dbReference type="ARBA" id="ARBA00002490"/>
    </source>
</evidence>
<dbReference type="AlphaFoldDB" id="A0A507EQA1"/>
<name>A0A507EQA1_9FUNG</name>
<comment type="caution">
    <text evidence="11">The sequence shown here is derived from an EMBL/GenBank/DDBJ whole genome shotgun (WGS) entry which is preliminary data.</text>
</comment>
<accession>A0A507EQA1</accession>
<keyword evidence="7" id="KW-0999">Mitochondrion inner membrane</keyword>
<dbReference type="PANTHER" id="PTHR17130:SF14">
    <property type="entry name" value="CYTOCHROME C OXIDASE ASSEMBLY PROTEIN COX16 HOMOLOG, MITOCHONDRIAL"/>
    <property type="match status" value="1"/>
</dbReference>
<evidence type="ECO:0000256" key="8">
    <source>
        <dbReference type="ARBA" id="ARBA00022989"/>
    </source>
</evidence>
<evidence type="ECO:0000256" key="3">
    <source>
        <dbReference type="ARBA" id="ARBA00008370"/>
    </source>
</evidence>
<evidence type="ECO:0000256" key="6">
    <source>
        <dbReference type="ARBA" id="ARBA00022692"/>
    </source>
</evidence>
<organism evidence="11 12">
    <name type="scientific">Chytriomyces confervae</name>
    <dbReference type="NCBI Taxonomy" id="246404"/>
    <lineage>
        <taxon>Eukaryota</taxon>
        <taxon>Fungi</taxon>
        <taxon>Fungi incertae sedis</taxon>
        <taxon>Chytridiomycota</taxon>
        <taxon>Chytridiomycota incertae sedis</taxon>
        <taxon>Chytridiomycetes</taxon>
        <taxon>Chytridiales</taxon>
        <taxon>Chytriomycetaceae</taxon>
        <taxon>Chytriomyces</taxon>
    </lineage>
</organism>
<keyword evidence="9" id="KW-0496">Mitochondrion</keyword>
<dbReference type="Proteomes" id="UP000320333">
    <property type="component" value="Unassembled WGS sequence"/>
</dbReference>
<sequence>MSQYFRKLSKQQRQFLFFGLPFLTTMVGSTVMLGQLTQTRYDLNDKKVQAVSKEEELKLDSNRKRLNLQEEYFKLAANEGKDWDYVRVPRPAGIEEPIFKRP</sequence>
<keyword evidence="6" id="KW-0812">Transmembrane</keyword>
<dbReference type="GO" id="GO:0033617">
    <property type="term" value="P:mitochondrial respiratory chain complex IV assembly"/>
    <property type="evidence" value="ECO:0007669"/>
    <property type="project" value="TreeGrafter"/>
</dbReference>
<evidence type="ECO:0000313" key="12">
    <source>
        <dbReference type="Proteomes" id="UP000320333"/>
    </source>
</evidence>
<comment type="similarity">
    <text evidence="3">Belongs to the COX16 family.</text>
</comment>
<reference evidence="11 12" key="1">
    <citation type="journal article" date="2019" name="Sci. Rep.">
        <title>Comparative genomics of chytrid fungi reveal insights into the obligate biotrophic and pathogenic lifestyle of Synchytrium endobioticum.</title>
        <authorList>
            <person name="van de Vossenberg B.T.L.H."/>
            <person name="Warris S."/>
            <person name="Nguyen H.D.T."/>
            <person name="van Gent-Pelzer M.P.E."/>
            <person name="Joly D.L."/>
            <person name="van de Geest H.C."/>
            <person name="Bonants P.J.M."/>
            <person name="Smith D.S."/>
            <person name="Levesque C.A."/>
            <person name="van der Lee T.A.J."/>
        </authorList>
    </citation>
    <scope>NUCLEOTIDE SEQUENCE [LARGE SCALE GENOMIC DNA]</scope>
    <source>
        <strain evidence="11 12">CBS 675.73</strain>
    </source>
</reference>
<evidence type="ECO:0000256" key="4">
    <source>
        <dbReference type="ARBA" id="ARBA00015368"/>
    </source>
</evidence>
<evidence type="ECO:0000256" key="2">
    <source>
        <dbReference type="ARBA" id="ARBA00004434"/>
    </source>
</evidence>
<dbReference type="OrthoDB" id="201621at2759"/>
<evidence type="ECO:0000256" key="9">
    <source>
        <dbReference type="ARBA" id="ARBA00023128"/>
    </source>
</evidence>
<evidence type="ECO:0000256" key="5">
    <source>
        <dbReference type="ARBA" id="ARBA00019222"/>
    </source>
</evidence>
<proteinExistence type="inferred from homology"/>
<protein>
    <recommendedName>
        <fullName evidence="4">Cytochrome c oxidase assembly protein COX16, mitochondrial</fullName>
    </recommendedName>
    <alternativeName>
        <fullName evidence="5">Cytochrome c oxidase assembly protein cox16, mitochondrial</fullName>
    </alternativeName>
</protein>
<dbReference type="STRING" id="246404.A0A507EQA1"/>
<evidence type="ECO:0000313" key="11">
    <source>
        <dbReference type="EMBL" id="TPX65517.1"/>
    </source>
</evidence>
<dbReference type="InterPro" id="IPR020164">
    <property type="entry name" value="Cyt_c_Oxase_assmbl_COX16"/>
</dbReference>
<gene>
    <name evidence="11" type="ORF">CcCBS67573_g08105</name>
</gene>
<evidence type="ECO:0000256" key="7">
    <source>
        <dbReference type="ARBA" id="ARBA00022792"/>
    </source>
</evidence>
<comment type="function">
    <text evidence="1">Required for the assembly of the mitochondrial respiratory chain complex IV (CIV), also known as cytochrome c oxidase. May participate in merging the COX1 and COX2 assembly lines.</text>
</comment>
<dbReference type="EMBL" id="QEAP01000485">
    <property type="protein sequence ID" value="TPX65517.1"/>
    <property type="molecule type" value="Genomic_DNA"/>
</dbReference>
<dbReference type="Pfam" id="PF14138">
    <property type="entry name" value="COX16"/>
    <property type="match status" value="1"/>
</dbReference>
<comment type="subcellular location">
    <subcellularLocation>
        <location evidence="2">Mitochondrion inner membrane</location>
        <topology evidence="2">Single-pass membrane protein</topology>
    </subcellularLocation>
</comment>
<dbReference type="PANTHER" id="PTHR17130">
    <property type="entry name" value="MITOCHONDRIAL OUTER MEMBRANE PROTEIN 25"/>
    <property type="match status" value="1"/>
</dbReference>
<evidence type="ECO:0000256" key="10">
    <source>
        <dbReference type="ARBA" id="ARBA00023136"/>
    </source>
</evidence>
<keyword evidence="8" id="KW-1133">Transmembrane helix</keyword>
<dbReference type="GO" id="GO:0005743">
    <property type="term" value="C:mitochondrial inner membrane"/>
    <property type="evidence" value="ECO:0007669"/>
    <property type="project" value="UniProtKB-SubCell"/>
</dbReference>
<keyword evidence="10" id="KW-0472">Membrane</keyword>
<keyword evidence="12" id="KW-1185">Reference proteome</keyword>